<sequence>MCHWRRVRNNYKRCEHYIDLPDQMVEMLPSSDPFNADGRPDPMRRSFLQIQHLPSEELCSSTLHRNLLAVFPQQFNPVIDDFCPSCIQRGVAQSTSNASKYA</sequence>
<evidence type="ECO:0000313" key="2">
    <source>
        <dbReference type="Proteomes" id="UP000292702"/>
    </source>
</evidence>
<accession>A0A4R0RLW4</accession>
<reference evidence="1 2" key="1">
    <citation type="submission" date="2018-11" db="EMBL/GenBank/DDBJ databases">
        <title>Genome assembly of Steccherinum ochraceum LE-BIN_3174, the white-rot fungus of the Steccherinaceae family (The Residual Polyporoid clade, Polyporales, Basidiomycota).</title>
        <authorList>
            <person name="Fedorova T.V."/>
            <person name="Glazunova O.A."/>
            <person name="Landesman E.O."/>
            <person name="Moiseenko K.V."/>
            <person name="Psurtseva N.V."/>
            <person name="Savinova O.S."/>
            <person name="Shakhova N.V."/>
            <person name="Tyazhelova T.V."/>
            <person name="Vasina D.V."/>
        </authorList>
    </citation>
    <scope>NUCLEOTIDE SEQUENCE [LARGE SCALE GENOMIC DNA]</scope>
    <source>
        <strain evidence="1 2">LE-BIN_3174</strain>
    </source>
</reference>
<comment type="caution">
    <text evidence="1">The sequence shown here is derived from an EMBL/GenBank/DDBJ whole genome shotgun (WGS) entry which is preliminary data.</text>
</comment>
<dbReference type="Proteomes" id="UP000292702">
    <property type="component" value="Unassembled WGS sequence"/>
</dbReference>
<protein>
    <submittedName>
        <fullName evidence="1">Uncharacterized protein</fullName>
    </submittedName>
</protein>
<organism evidence="1 2">
    <name type="scientific">Steccherinum ochraceum</name>
    <dbReference type="NCBI Taxonomy" id="92696"/>
    <lineage>
        <taxon>Eukaryota</taxon>
        <taxon>Fungi</taxon>
        <taxon>Dikarya</taxon>
        <taxon>Basidiomycota</taxon>
        <taxon>Agaricomycotina</taxon>
        <taxon>Agaricomycetes</taxon>
        <taxon>Polyporales</taxon>
        <taxon>Steccherinaceae</taxon>
        <taxon>Steccherinum</taxon>
    </lineage>
</organism>
<dbReference type="AlphaFoldDB" id="A0A4R0RLW4"/>
<keyword evidence="2" id="KW-1185">Reference proteome</keyword>
<gene>
    <name evidence="1" type="ORF">EIP91_006487</name>
</gene>
<dbReference type="OrthoDB" id="2748942at2759"/>
<dbReference type="EMBL" id="RWJN01000035">
    <property type="protein sequence ID" value="TCD69720.1"/>
    <property type="molecule type" value="Genomic_DNA"/>
</dbReference>
<evidence type="ECO:0000313" key="1">
    <source>
        <dbReference type="EMBL" id="TCD69720.1"/>
    </source>
</evidence>
<name>A0A4R0RLW4_9APHY</name>
<proteinExistence type="predicted"/>